<evidence type="ECO:0000256" key="4">
    <source>
        <dbReference type="SAM" id="Phobius"/>
    </source>
</evidence>
<reference evidence="6" key="1">
    <citation type="submission" date="2015-05" db="EMBL/GenBank/DDBJ databases">
        <authorList>
            <person name="Fogelqvist Johan"/>
        </authorList>
    </citation>
    <scope>NUCLEOTIDE SEQUENCE [LARGE SCALE GENOMIC DNA]</scope>
</reference>
<dbReference type="Gene3D" id="1.20.1560.10">
    <property type="entry name" value="ABC transporter type 1, transmembrane domain"/>
    <property type="match status" value="1"/>
</dbReference>
<sequence>MAIGIHYWKFGIYAAVPMVFAFASFLGLEITSSRWNIEPRRQSAKADREQAKVMHQAVQNWTTVSHFNMFDYERWRFGQALDARELHSLLAHLGVISVWKASNALMNCSCSARGVDILVCCREPCVSQVVHDRTIEEHGTLWHHPKGIPQRIESDVSFVMTIDSDPAPCDIVETNQ</sequence>
<proteinExistence type="predicted"/>
<dbReference type="GO" id="GO:0005524">
    <property type="term" value="F:ATP binding"/>
    <property type="evidence" value="ECO:0007669"/>
    <property type="project" value="InterPro"/>
</dbReference>
<accession>A0A0G4LZ86</accession>
<gene>
    <name evidence="5" type="ORF">BN1723_013967</name>
</gene>
<name>A0A0G4LZ86_VERLO</name>
<keyword evidence="2 4" id="KW-1133">Transmembrane helix</keyword>
<feature type="transmembrane region" description="Helical" evidence="4">
    <location>
        <begin position="12"/>
        <end position="31"/>
    </location>
</feature>
<dbReference type="GO" id="GO:0016020">
    <property type="term" value="C:membrane"/>
    <property type="evidence" value="ECO:0007669"/>
    <property type="project" value="InterPro"/>
</dbReference>
<keyword evidence="1 4" id="KW-0812">Transmembrane</keyword>
<evidence type="ECO:0000256" key="1">
    <source>
        <dbReference type="ARBA" id="ARBA00022692"/>
    </source>
</evidence>
<dbReference type="Proteomes" id="UP000045706">
    <property type="component" value="Unassembled WGS sequence"/>
</dbReference>
<organism evidence="5 6">
    <name type="scientific">Verticillium longisporum</name>
    <name type="common">Verticillium dahliae var. longisporum</name>
    <dbReference type="NCBI Taxonomy" id="100787"/>
    <lineage>
        <taxon>Eukaryota</taxon>
        <taxon>Fungi</taxon>
        <taxon>Dikarya</taxon>
        <taxon>Ascomycota</taxon>
        <taxon>Pezizomycotina</taxon>
        <taxon>Sordariomycetes</taxon>
        <taxon>Hypocreomycetidae</taxon>
        <taxon>Glomerellales</taxon>
        <taxon>Plectosphaerellaceae</taxon>
        <taxon>Verticillium</taxon>
    </lineage>
</organism>
<dbReference type="AlphaFoldDB" id="A0A0G4LZ86"/>
<keyword evidence="3 4" id="KW-0472">Membrane</keyword>
<evidence type="ECO:0000313" key="5">
    <source>
        <dbReference type="EMBL" id="CRK27388.1"/>
    </source>
</evidence>
<evidence type="ECO:0000256" key="2">
    <source>
        <dbReference type="ARBA" id="ARBA00022989"/>
    </source>
</evidence>
<evidence type="ECO:0000256" key="3">
    <source>
        <dbReference type="ARBA" id="ARBA00023136"/>
    </source>
</evidence>
<dbReference type="InterPro" id="IPR036640">
    <property type="entry name" value="ABC1_TM_sf"/>
</dbReference>
<evidence type="ECO:0000313" key="6">
    <source>
        <dbReference type="Proteomes" id="UP000045706"/>
    </source>
</evidence>
<dbReference type="SUPFAM" id="SSF90123">
    <property type="entry name" value="ABC transporter transmembrane region"/>
    <property type="match status" value="1"/>
</dbReference>
<protein>
    <submittedName>
        <fullName evidence="5">Uncharacterized protein</fullName>
    </submittedName>
</protein>
<dbReference type="EMBL" id="CVQI01020002">
    <property type="protein sequence ID" value="CRK27388.1"/>
    <property type="molecule type" value="Genomic_DNA"/>
</dbReference>